<dbReference type="AlphaFoldDB" id="A0A820SAJ6"/>
<organism evidence="1 2">
    <name type="scientific">Adineta steineri</name>
    <dbReference type="NCBI Taxonomy" id="433720"/>
    <lineage>
        <taxon>Eukaryota</taxon>
        <taxon>Metazoa</taxon>
        <taxon>Spiralia</taxon>
        <taxon>Gnathifera</taxon>
        <taxon>Rotifera</taxon>
        <taxon>Eurotatoria</taxon>
        <taxon>Bdelloidea</taxon>
        <taxon>Adinetida</taxon>
        <taxon>Adinetidae</taxon>
        <taxon>Adineta</taxon>
    </lineage>
</organism>
<dbReference type="Proteomes" id="UP000663844">
    <property type="component" value="Unassembled WGS sequence"/>
</dbReference>
<evidence type="ECO:0000313" key="1">
    <source>
        <dbReference type="EMBL" id="CAF4448380.1"/>
    </source>
</evidence>
<gene>
    <name evidence="1" type="ORF">OXD698_LOCUS54244</name>
</gene>
<reference evidence="1" key="1">
    <citation type="submission" date="2021-02" db="EMBL/GenBank/DDBJ databases">
        <authorList>
            <person name="Nowell W R."/>
        </authorList>
    </citation>
    <scope>NUCLEOTIDE SEQUENCE</scope>
</reference>
<feature type="non-terminal residue" evidence="1">
    <location>
        <position position="1"/>
    </location>
</feature>
<comment type="caution">
    <text evidence="1">The sequence shown here is derived from an EMBL/GenBank/DDBJ whole genome shotgun (WGS) entry which is preliminary data.</text>
</comment>
<sequence length="114" mass="13205">IDTLSNKNTIEYLSESNETIENEDEIETEDVKSIHYRTIEEIMAESDISSDSLVESKHSLELFKTTSIQNIKHKSVLSDLDDKISIEEFENELADVNTKSKYIEDMIDKFLLEK</sequence>
<accession>A0A820SAJ6</accession>
<evidence type="ECO:0000313" key="2">
    <source>
        <dbReference type="Proteomes" id="UP000663844"/>
    </source>
</evidence>
<name>A0A820SAJ6_9BILA</name>
<dbReference type="EMBL" id="CAJOAZ010032547">
    <property type="protein sequence ID" value="CAF4448380.1"/>
    <property type="molecule type" value="Genomic_DNA"/>
</dbReference>
<protein>
    <submittedName>
        <fullName evidence="1">Uncharacterized protein</fullName>
    </submittedName>
</protein>
<proteinExistence type="predicted"/>